<dbReference type="PROSITE" id="PS00517">
    <property type="entry name" value="RNASE_3_1"/>
    <property type="match status" value="1"/>
</dbReference>
<keyword evidence="9" id="KW-0479">Metal-binding</keyword>
<keyword evidence="9" id="KW-0963">Cytoplasm</keyword>
<comment type="catalytic activity">
    <reaction evidence="1 9">
        <text>Endonucleolytic cleavage to 5'-phosphomonoester.</text>
        <dbReference type="EC" id="3.1.26.3"/>
    </reaction>
</comment>
<comment type="cofactor">
    <cofactor evidence="9">
        <name>Mg(2+)</name>
        <dbReference type="ChEBI" id="CHEBI:18420"/>
    </cofactor>
</comment>
<feature type="binding site" evidence="9">
    <location>
        <position position="47"/>
    </location>
    <ligand>
        <name>Mg(2+)</name>
        <dbReference type="ChEBI" id="CHEBI:18420"/>
    </ligand>
</feature>
<evidence type="ECO:0000256" key="9">
    <source>
        <dbReference type="HAMAP-Rule" id="MF_00104"/>
    </source>
</evidence>
<dbReference type="InterPro" id="IPR014720">
    <property type="entry name" value="dsRBD_dom"/>
</dbReference>
<keyword evidence="9" id="KW-0819">tRNA processing</keyword>
<evidence type="ECO:0000256" key="8">
    <source>
        <dbReference type="ARBA" id="ARBA00022884"/>
    </source>
</evidence>
<dbReference type="GO" id="GO:0019843">
    <property type="term" value="F:rRNA binding"/>
    <property type="evidence" value="ECO:0007669"/>
    <property type="project" value="UniProtKB-KW"/>
</dbReference>
<dbReference type="GO" id="GO:0005737">
    <property type="term" value="C:cytoplasm"/>
    <property type="evidence" value="ECO:0007669"/>
    <property type="project" value="UniProtKB-SubCell"/>
</dbReference>
<dbReference type="CDD" id="cd00593">
    <property type="entry name" value="RIBOc"/>
    <property type="match status" value="1"/>
</dbReference>
<dbReference type="InterPro" id="IPR000999">
    <property type="entry name" value="RNase_III_dom"/>
</dbReference>
<dbReference type="SUPFAM" id="SSF69065">
    <property type="entry name" value="RNase III domain-like"/>
    <property type="match status" value="1"/>
</dbReference>
<sequence>MTPDFSAFEKSAGVDFKNKKLLAEAFTHRSYLNENPSPELRHNERLEFLGDAVLELAVTEVLFKKFPASAEGELTSLRAALVNAVMLSEIAGGLDFNSYLLLSRGEAKDLGRARQFILANAFEALVGALYLDRGYGAAKVFIEKCVLSHLDEVLTKKLFRDAKSLFQEKAQEQAGVTPTYEVLKEWGPDHDKHFVVGAYLGKELAGEGEGPSKQEAQQNAAERALKLRGWD</sequence>
<keyword evidence="4 9" id="KW-0507">mRNA processing</keyword>
<feature type="domain" description="RNase III" evidence="12">
    <location>
        <begin position="5"/>
        <end position="134"/>
    </location>
</feature>
<proteinExistence type="inferred from homology"/>
<name>A0A1F5NAC7_9BACT</name>
<comment type="similarity">
    <text evidence="2">Belongs to the ribonuclease III family.</text>
</comment>
<dbReference type="HAMAP" id="MF_00104">
    <property type="entry name" value="RNase_III"/>
    <property type="match status" value="1"/>
</dbReference>
<dbReference type="Gene3D" id="3.30.160.20">
    <property type="match status" value="1"/>
</dbReference>
<dbReference type="SMART" id="SM00535">
    <property type="entry name" value="RIBOc"/>
    <property type="match status" value="1"/>
</dbReference>
<dbReference type="EC" id="3.1.26.3" evidence="9"/>
<keyword evidence="7 9" id="KW-0378">Hydrolase</keyword>
<comment type="subcellular location">
    <subcellularLocation>
        <location evidence="9">Cytoplasm</location>
    </subcellularLocation>
</comment>
<keyword evidence="8 9" id="KW-0694">RNA-binding</keyword>
<dbReference type="CDD" id="cd10845">
    <property type="entry name" value="DSRM_RNAse_III_family"/>
    <property type="match status" value="1"/>
</dbReference>
<dbReference type="SUPFAM" id="SSF54768">
    <property type="entry name" value="dsRNA-binding domain-like"/>
    <property type="match status" value="1"/>
</dbReference>
<evidence type="ECO:0000256" key="1">
    <source>
        <dbReference type="ARBA" id="ARBA00000109"/>
    </source>
</evidence>
<organism evidence="13 14">
    <name type="scientific">Candidatus Doudnabacteria bacterium RIFCSPHIGHO2_01_52_17</name>
    <dbReference type="NCBI Taxonomy" id="1817820"/>
    <lineage>
        <taxon>Bacteria</taxon>
        <taxon>Candidatus Doudnaibacteriota</taxon>
    </lineage>
</organism>
<keyword evidence="9" id="KW-0699">rRNA-binding</keyword>
<feature type="active site" evidence="9">
    <location>
        <position position="123"/>
    </location>
</feature>
<dbReference type="GO" id="GO:0010468">
    <property type="term" value="P:regulation of gene expression"/>
    <property type="evidence" value="ECO:0007669"/>
    <property type="project" value="TreeGrafter"/>
</dbReference>
<dbReference type="EMBL" id="MFEG01000050">
    <property type="protein sequence ID" value="OGE74616.1"/>
    <property type="molecule type" value="Genomic_DNA"/>
</dbReference>
<dbReference type="GO" id="GO:0006397">
    <property type="term" value="P:mRNA processing"/>
    <property type="evidence" value="ECO:0007669"/>
    <property type="project" value="UniProtKB-UniRule"/>
</dbReference>
<comment type="caution">
    <text evidence="13">The sequence shown here is derived from an EMBL/GenBank/DDBJ whole genome shotgun (WGS) entry which is preliminary data.</text>
</comment>
<comment type="subunit">
    <text evidence="9">Homodimer.</text>
</comment>
<dbReference type="PANTHER" id="PTHR11207:SF0">
    <property type="entry name" value="RIBONUCLEASE 3"/>
    <property type="match status" value="1"/>
</dbReference>
<dbReference type="PROSITE" id="PS50142">
    <property type="entry name" value="RNASE_3_2"/>
    <property type="match status" value="1"/>
</dbReference>
<evidence type="ECO:0000259" key="12">
    <source>
        <dbReference type="PROSITE" id="PS50142"/>
    </source>
</evidence>
<evidence type="ECO:0000313" key="14">
    <source>
        <dbReference type="Proteomes" id="UP000176547"/>
    </source>
</evidence>
<keyword evidence="6 9" id="KW-0255">Endonuclease</keyword>
<dbReference type="Pfam" id="PF00035">
    <property type="entry name" value="dsrm"/>
    <property type="match status" value="1"/>
</dbReference>
<dbReference type="GO" id="GO:0006364">
    <property type="term" value="P:rRNA processing"/>
    <property type="evidence" value="ECO:0007669"/>
    <property type="project" value="UniProtKB-UniRule"/>
</dbReference>
<reference evidence="13 14" key="1">
    <citation type="journal article" date="2016" name="Nat. Commun.">
        <title>Thousands of microbial genomes shed light on interconnected biogeochemical processes in an aquifer system.</title>
        <authorList>
            <person name="Anantharaman K."/>
            <person name="Brown C.T."/>
            <person name="Hug L.A."/>
            <person name="Sharon I."/>
            <person name="Castelle C.J."/>
            <person name="Probst A.J."/>
            <person name="Thomas B.C."/>
            <person name="Singh A."/>
            <person name="Wilkins M.J."/>
            <person name="Karaoz U."/>
            <person name="Brodie E.L."/>
            <person name="Williams K.H."/>
            <person name="Hubbard S.S."/>
            <person name="Banfield J.F."/>
        </authorList>
    </citation>
    <scope>NUCLEOTIDE SEQUENCE [LARGE SCALE GENOMIC DNA]</scope>
</reference>
<dbReference type="AlphaFoldDB" id="A0A1F5NAC7"/>
<evidence type="ECO:0000256" key="5">
    <source>
        <dbReference type="ARBA" id="ARBA00022722"/>
    </source>
</evidence>
<evidence type="ECO:0000256" key="4">
    <source>
        <dbReference type="ARBA" id="ARBA00022664"/>
    </source>
</evidence>
<dbReference type="GO" id="GO:0003725">
    <property type="term" value="F:double-stranded RNA binding"/>
    <property type="evidence" value="ECO:0007669"/>
    <property type="project" value="TreeGrafter"/>
</dbReference>
<gene>
    <name evidence="9" type="primary">rnc</name>
    <name evidence="13" type="ORF">A3K06_00150</name>
</gene>
<feature type="active site" evidence="9">
    <location>
        <position position="51"/>
    </location>
</feature>
<dbReference type="Gene3D" id="1.10.1520.10">
    <property type="entry name" value="Ribonuclease III domain"/>
    <property type="match status" value="1"/>
</dbReference>
<dbReference type="NCBIfam" id="TIGR02191">
    <property type="entry name" value="RNaseIII"/>
    <property type="match status" value="1"/>
</dbReference>
<evidence type="ECO:0000256" key="10">
    <source>
        <dbReference type="SAM" id="MobiDB-lite"/>
    </source>
</evidence>
<feature type="region of interest" description="Disordered" evidence="10">
    <location>
        <begin position="206"/>
        <end position="231"/>
    </location>
</feature>
<comment type="function">
    <text evidence="9">Digests double-stranded RNA. Involved in the processing of primary rRNA transcript to yield the immediate precursors to the large and small rRNAs (23S and 16S). Processes some mRNAs, and tRNAs when they are encoded in the rRNA operon. Processes pre-crRNA and tracrRNA of type II CRISPR loci if present in the organism.</text>
</comment>
<keyword evidence="5 9" id="KW-0540">Nuclease</keyword>
<dbReference type="FunFam" id="1.10.1520.10:FF:000001">
    <property type="entry name" value="Ribonuclease 3"/>
    <property type="match status" value="1"/>
</dbReference>
<evidence type="ECO:0000259" key="11">
    <source>
        <dbReference type="PROSITE" id="PS50137"/>
    </source>
</evidence>
<dbReference type="GO" id="GO:0046872">
    <property type="term" value="F:metal ion binding"/>
    <property type="evidence" value="ECO:0007669"/>
    <property type="project" value="UniProtKB-KW"/>
</dbReference>
<accession>A0A1F5NAC7</accession>
<feature type="binding site" evidence="9">
    <location>
        <position position="123"/>
    </location>
    <ligand>
        <name>Mg(2+)</name>
        <dbReference type="ChEBI" id="CHEBI:18420"/>
    </ligand>
</feature>
<dbReference type="GO" id="GO:0004525">
    <property type="term" value="F:ribonuclease III activity"/>
    <property type="evidence" value="ECO:0007669"/>
    <property type="project" value="UniProtKB-UniRule"/>
</dbReference>
<feature type="binding site" evidence="9">
    <location>
        <position position="120"/>
    </location>
    <ligand>
        <name>Mg(2+)</name>
        <dbReference type="ChEBI" id="CHEBI:18420"/>
    </ligand>
</feature>
<evidence type="ECO:0000256" key="2">
    <source>
        <dbReference type="ARBA" id="ARBA00010183"/>
    </source>
</evidence>
<dbReference type="SMART" id="SM00358">
    <property type="entry name" value="DSRM"/>
    <property type="match status" value="1"/>
</dbReference>
<evidence type="ECO:0000313" key="13">
    <source>
        <dbReference type="EMBL" id="OGE74616.1"/>
    </source>
</evidence>
<dbReference type="Proteomes" id="UP000176547">
    <property type="component" value="Unassembled WGS sequence"/>
</dbReference>
<dbReference type="InterPro" id="IPR036389">
    <property type="entry name" value="RNase_III_sf"/>
</dbReference>
<evidence type="ECO:0000256" key="6">
    <source>
        <dbReference type="ARBA" id="ARBA00022759"/>
    </source>
</evidence>
<evidence type="ECO:0000256" key="3">
    <source>
        <dbReference type="ARBA" id="ARBA00022552"/>
    </source>
</evidence>
<dbReference type="PANTHER" id="PTHR11207">
    <property type="entry name" value="RIBONUCLEASE III"/>
    <property type="match status" value="1"/>
</dbReference>
<feature type="domain" description="DRBM" evidence="11">
    <location>
        <begin position="161"/>
        <end position="226"/>
    </location>
</feature>
<dbReference type="GO" id="GO:0008033">
    <property type="term" value="P:tRNA processing"/>
    <property type="evidence" value="ECO:0007669"/>
    <property type="project" value="UniProtKB-KW"/>
</dbReference>
<keyword evidence="9" id="KW-0460">Magnesium</keyword>
<protein>
    <recommendedName>
        <fullName evidence="9">Ribonuclease 3</fullName>
        <ecNumber evidence="9">3.1.26.3</ecNumber>
    </recommendedName>
    <alternativeName>
        <fullName evidence="9">Ribonuclease III</fullName>
        <shortName evidence="9">RNase III</shortName>
    </alternativeName>
</protein>
<evidence type="ECO:0000256" key="7">
    <source>
        <dbReference type="ARBA" id="ARBA00022801"/>
    </source>
</evidence>
<dbReference type="Pfam" id="PF14622">
    <property type="entry name" value="Ribonucleas_3_3"/>
    <property type="match status" value="1"/>
</dbReference>
<keyword evidence="3 9" id="KW-0698">rRNA processing</keyword>
<dbReference type="PROSITE" id="PS50137">
    <property type="entry name" value="DS_RBD"/>
    <property type="match status" value="1"/>
</dbReference>
<dbReference type="InterPro" id="IPR011907">
    <property type="entry name" value="RNase_III"/>
</dbReference>